<gene>
    <name evidence="1" type="ORF">TP123_21</name>
</gene>
<dbReference type="AlphaFoldDB" id="A0A7L8K8Q8"/>
<name>A0A7L8K8Q8_ECOLX</name>
<protein>
    <submittedName>
        <fullName evidence="1">Uncharacterized protein</fullName>
    </submittedName>
</protein>
<reference evidence="1" key="1">
    <citation type="journal article" date="2020" name="Commun. Biol.">
        <title>Highly efficient gene transfer in the mouse gut microbiota is enabled by the Incl2 conjugative plasmid TP114.</title>
        <authorList>
            <person name="Neil K."/>
            <person name="Allard N."/>
            <person name="Grenier F."/>
            <person name="Burrus V."/>
            <person name="Rodrigue S."/>
        </authorList>
    </citation>
    <scope>NUCLEOTIDE SEQUENCE</scope>
    <source>
        <strain evidence="1">BM21</strain>
    </source>
</reference>
<geneLocation type="plasmid" evidence="1">
    <name>TP123</name>
</geneLocation>
<dbReference type="EMBL" id="MN626602">
    <property type="protein sequence ID" value="QOE89335.1"/>
    <property type="molecule type" value="Genomic_DNA"/>
</dbReference>
<evidence type="ECO:0000313" key="1">
    <source>
        <dbReference type="EMBL" id="QOE89335.1"/>
    </source>
</evidence>
<organism evidence="1">
    <name type="scientific">Escherichia coli</name>
    <dbReference type="NCBI Taxonomy" id="562"/>
    <lineage>
        <taxon>Bacteria</taxon>
        <taxon>Pseudomonadati</taxon>
        <taxon>Pseudomonadota</taxon>
        <taxon>Gammaproteobacteria</taxon>
        <taxon>Enterobacterales</taxon>
        <taxon>Enterobacteriaceae</taxon>
        <taxon>Escherichia</taxon>
    </lineage>
</organism>
<sequence length="38" mass="4306">MVWLKSYFSRLPCLDPVSFIPVCSYILPGQQLATVIGY</sequence>
<proteinExistence type="predicted"/>
<keyword evidence="1" id="KW-0614">Plasmid</keyword>
<accession>A0A7L8K8Q8</accession>